<reference evidence="2 3" key="1">
    <citation type="journal article" date="2017" name="Genome Biol. Evol.">
        <title>Phytophthora megakarya and P. palmivora, closely related causal agents of cacao black pod rot, underwent increases in genome sizes and gene numbers by different mechanisms.</title>
        <authorList>
            <person name="Ali S.S."/>
            <person name="Shao J."/>
            <person name="Lary D.J."/>
            <person name="Kronmiller B."/>
            <person name="Shen D."/>
            <person name="Strem M.D."/>
            <person name="Amoako-Attah I."/>
            <person name="Akrofi A.Y."/>
            <person name="Begoude B.A."/>
            <person name="Ten Hoopen G.M."/>
            <person name="Coulibaly K."/>
            <person name="Kebe B.I."/>
            <person name="Melnick R.L."/>
            <person name="Guiltinan M.J."/>
            <person name="Tyler B.M."/>
            <person name="Meinhardt L.W."/>
            <person name="Bailey B.A."/>
        </authorList>
    </citation>
    <scope>NUCLEOTIDE SEQUENCE [LARGE SCALE GENOMIC DNA]</scope>
    <source>
        <strain evidence="3">sbr112.9</strain>
    </source>
</reference>
<proteinExistence type="predicted"/>
<feature type="region of interest" description="Disordered" evidence="1">
    <location>
        <begin position="1"/>
        <end position="52"/>
    </location>
</feature>
<organism evidence="2 3">
    <name type="scientific">Phytophthora palmivora</name>
    <dbReference type="NCBI Taxonomy" id="4796"/>
    <lineage>
        <taxon>Eukaryota</taxon>
        <taxon>Sar</taxon>
        <taxon>Stramenopiles</taxon>
        <taxon>Oomycota</taxon>
        <taxon>Peronosporomycetes</taxon>
        <taxon>Peronosporales</taxon>
        <taxon>Peronosporaceae</taxon>
        <taxon>Phytophthora</taxon>
    </lineage>
</organism>
<evidence type="ECO:0000313" key="3">
    <source>
        <dbReference type="Proteomes" id="UP000237271"/>
    </source>
</evidence>
<accession>A0A2P4Y1E9</accession>
<protein>
    <submittedName>
        <fullName evidence="2">Uncharacterized protein</fullName>
    </submittedName>
</protein>
<evidence type="ECO:0000313" key="2">
    <source>
        <dbReference type="EMBL" id="POM71630.1"/>
    </source>
</evidence>
<dbReference type="AlphaFoldDB" id="A0A2P4Y1E9"/>
<keyword evidence="3" id="KW-1185">Reference proteome</keyword>
<comment type="caution">
    <text evidence="2">The sequence shown here is derived from an EMBL/GenBank/DDBJ whole genome shotgun (WGS) entry which is preliminary data.</text>
</comment>
<dbReference type="OrthoDB" id="79470at2759"/>
<feature type="compositionally biased region" description="Polar residues" evidence="1">
    <location>
        <begin position="32"/>
        <end position="49"/>
    </location>
</feature>
<evidence type="ECO:0000256" key="1">
    <source>
        <dbReference type="SAM" id="MobiDB-lite"/>
    </source>
</evidence>
<name>A0A2P4Y1E9_9STRA</name>
<gene>
    <name evidence="2" type="ORF">PHPALM_11777</name>
</gene>
<dbReference type="Proteomes" id="UP000237271">
    <property type="component" value="Unassembled WGS sequence"/>
</dbReference>
<dbReference type="EMBL" id="NCKW01006445">
    <property type="protein sequence ID" value="POM71630.1"/>
    <property type="molecule type" value="Genomic_DNA"/>
</dbReference>
<sequence>MEVAQGVQMPVDIKPVVNDKQSGWEAEGTPEAVSNNYAEQNIPGESTKTPEPELLLHSPTEEIRPVVETVSSDGETVPPVSLNSSEGAEVVTPAGTVEAPTFTNDTEAAENGATVHVKKTNETESPAPIVEHESHKEEQHIVDQNGTVAHAMPSTSTESTPEVASAPSPGKKTKIIVENRCSANTKEIHEFMEKHLNEKQQKRYIAPLLECIMQRLTQEATAKGEEVSVDVQSNICLIEQMFLTLGRRSPLEDMYTAEEEEMLDLLFHSSSSDNLLSTF</sequence>